<accession>A0ABR0BFR9</accession>
<name>A0ABR0BFR9_PURLI</name>
<dbReference type="Proteomes" id="UP001287286">
    <property type="component" value="Unassembled WGS sequence"/>
</dbReference>
<sequence length="285" mass="32753">MSVDLVERIGRDLDKIAGELWNFDGPDNVINEVARKLSLMKSQIDIQKSLQATANLLRQQPNDKALPRQQATKVKHLVRFIFRKESRGGGRHKRLRDLDCNALKFFGLSYTAEEIVKMEDDTFKILLERGVEFFQRRELSRFLHRPDVDKAVDAKFEDPDDDGRYEKFIQDHTKFRLRMRKRKHDEIESSDMSANIQVTGCDEAEPGRPPANGNTNAEPVKYGDVFTLGIEDARYALSSGENVTEIFLTNPWPANQLGRKPSFLTAWLSKDLGELLSKRGRPIDY</sequence>
<protein>
    <submittedName>
        <fullName evidence="1">Uncharacterized protein</fullName>
    </submittedName>
</protein>
<evidence type="ECO:0000313" key="1">
    <source>
        <dbReference type="EMBL" id="KAK4074929.1"/>
    </source>
</evidence>
<evidence type="ECO:0000313" key="2">
    <source>
        <dbReference type="Proteomes" id="UP001287286"/>
    </source>
</evidence>
<proteinExistence type="predicted"/>
<dbReference type="EMBL" id="JAWRVI010000136">
    <property type="protein sequence ID" value="KAK4074929.1"/>
    <property type="molecule type" value="Genomic_DNA"/>
</dbReference>
<keyword evidence="2" id="KW-1185">Reference proteome</keyword>
<gene>
    <name evidence="1" type="ORF">Purlil1_12820</name>
</gene>
<reference evidence="1 2" key="1">
    <citation type="journal article" date="2024" name="Microbiol. Resour. Announc.">
        <title>Genome annotations for the ascomycete fungi Trichoderma harzianum, Trichoderma aggressivum, and Purpureocillium lilacinum.</title>
        <authorList>
            <person name="Beijen E.P.W."/>
            <person name="Ohm R.A."/>
        </authorList>
    </citation>
    <scope>NUCLEOTIDE SEQUENCE [LARGE SCALE GENOMIC DNA]</scope>
    <source>
        <strain evidence="1 2">CBS 150709</strain>
    </source>
</reference>
<comment type="caution">
    <text evidence="1">The sequence shown here is derived from an EMBL/GenBank/DDBJ whole genome shotgun (WGS) entry which is preliminary data.</text>
</comment>
<organism evidence="1 2">
    <name type="scientific">Purpureocillium lilacinum</name>
    <name type="common">Paecilomyces lilacinus</name>
    <dbReference type="NCBI Taxonomy" id="33203"/>
    <lineage>
        <taxon>Eukaryota</taxon>
        <taxon>Fungi</taxon>
        <taxon>Dikarya</taxon>
        <taxon>Ascomycota</taxon>
        <taxon>Pezizomycotina</taxon>
        <taxon>Sordariomycetes</taxon>
        <taxon>Hypocreomycetidae</taxon>
        <taxon>Hypocreales</taxon>
        <taxon>Ophiocordycipitaceae</taxon>
        <taxon>Purpureocillium</taxon>
    </lineage>
</organism>